<comment type="pathway">
    <text evidence="2">Carbohydrate biosynthesis; dTDP-L-rhamnose biosynthesis.</text>
</comment>
<gene>
    <name evidence="4" type="primary">rfbD</name>
    <name evidence="4" type="ORF">HXK23_02125</name>
</gene>
<dbReference type="InterPro" id="IPR036291">
    <property type="entry name" value="NAD(P)-bd_dom_sf"/>
</dbReference>
<dbReference type="InterPro" id="IPR005913">
    <property type="entry name" value="dTDP_dehydrorham_reduct"/>
</dbReference>
<dbReference type="EC" id="1.1.1.133" evidence="2"/>
<comment type="caution">
    <text evidence="4">The sequence shown here is derived from an EMBL/GenBank/DDBJ whole genome shotgun (WGS) entry which is preliminary data.</text>
</comment>
<dbReference type="Gene3D" id="3.90.25.10">
    <property type="entry name" value="UDP-galactose 4-epimerase, domain 1"/>
    <property type="match status" value="1"/>
</dbReference>
<evidence type="ECO:0000313" key="4">
    <source>
        <dbReference type="EMBL" id="MBF4809014.1"/>
    </source>
</evidence>
<dbReference type="SUPFAM" id="SSF51735">
    <property type="entry name" value="NAD(P)-binding Rossmann-fold domains"/>
    <property type="match status" value="1"/>
</dbReference>
<dbReference type="AlphaFoldDB" id="A0A930YQK3"/>
<accession>A0A930YQK3</accession>
<keyword evidence="2" id="KW-0521">NADP</keyword>
<organism evidence="4 5">
    <name type="scientific">Lancefieldella parvula</name>
    <dbReference type="NCBI Taxonomy" id="1382"/>
    <lineage>
        <taxon>Bacteria</taxon>
        <taxon>Bacillati</taxon>
        <taxon>Actinomycetota</taxon>
        <taxon>Coriobacteriia</taxon>
        <taxon>Coriobacteriales</taxon>
        <taxon>Atopobiaceae</taxon>
        <taxon>Lancefieldella</taxon>
    </lineage>
</organism>
<dbReference type="GO" id="GO:0005829">
    <property type="term" value="C:cytosol"/>
    <property type="evidence" value="ECO:0007669"/>
    <property type="project" value="TreeGrafter"/>
</dbReference>
<dbReference type="NCBIfam" id="TIGR01214">
    <property type="entry name" value="rmlD"/>
    <property type="match status" value="1"/>
</dbReference>
<dbReference type="InterPro" id="IPR029903">
    <property type="entry name" value="RmlD-like-bd"/>
</dbReference>
<evidence type="ECO:0000313" key="5">
    <source>
        <dbReference type="Proteomes" id="UP000772566"/>
    </source>
</evidence>
<comment type="similarity">
    <text evidence="1 2">Belongs to the dTDP-4-dehydrorhamnose reductase family.</text>
</comment>
<proteinExistence type="inferred from homology"/>
<evidence type="ECO:0000259" key="3">
    <source>
        <dbReference type="Pfam" id="PF04321"/>
    </source>
</evidence>
<dbReference type="GO" id="GO:0019305">
    <property type="term" value="P:dTDP-rhamnose biosynthetic process"/>
    <property type="evidence" value="ECO:0007669"/>
    <property type="project" value="TreeGrafter"/>
</dbReference>
<sequence length="299" mass="32480">MRILITGSHGQLGNELKCLFETGISEIGPIPELFVDSDVDYTDADELDITSSEAVNTWFDQHDRYDLVINCAAATNVDGCESNFEMAFAVNALGPMNLARACSATQTKLVQVSTDYVFSGKESSPRTEQDAPYPVSAYGRSKLAGEGLALAANPQTFVVRTAWLYGYVGKNFVATMRALGAKYPEISVVDDQVGNPTSANDLAHTILCIATTENYGIYHATNEGTCSWADFAEAIMAGSNLDCKVRRVTSAQWKEMHPESASRPAYSSLVNGHLESTIGNCMRPWQEALATYLSKVERG</sequence>
<protein>
    <recommendedName>
        <fullName evidence="2">dTDP-4-dehydrorhamnose reductase</fullName>
        <ecNumber evidence="2">1.1.1.133</ecNumber>
    </recommendedName>
</protein>
<dbReference type="CDD" id="cd05254">
    <property type="entry name" value="dTDP_HR_like_SDR_e"/>
    <property type="match status" value="1"/>
</dbReference>
<feature type="domain" description="RmlD-like substrate binding" evidence="3">
    <location>
        <begin position="1"/>
        <end position="296"/>
    </location>
</feature>
<dbReference type="Gene3D" id="3.40.50.720">
    <property type="entry name" value="NAD(P)-binding Rossmann-like Domain"/>
    <property type="match status" value="1"/>
</dbReference>
<dbReference type="Pfam" id="PF04321">
    <property type="entry name" value="RmlD_sub_bind"/>
    <property type="match status" value="1"/>
</dbReference>
<evidence type="ECO:0000256" key="1">
    <source>
        <dbReference type="ARBA" id="ARBA00010944"/>
    </source>
</evidence>
<name>A0A930YQK3_9ACTN</name>
<keyword evidence="2 4" id="KW-0560">Oxidoreductase</keyword>
<dbReference type="EMBL" id="JABZGT010000082">
    <property type="protein sequence ID" value="MBF4809014.1"/>
    <property type="molecule type" value="Genomic_DNA"/>
</dbReference>
<comment type="function">
    <text evidence="2">Catalyzes the reduction of dTDP-6-deoxy-L-lyxo-4-hexulose to yield dTDP-L-rhamnose.</text>
</comment>
<dbReference type="PANTHER" id="PTHR10491:SF4">
    <property type="entry name" value="METHIONINE ADENOSYLTRANSFERASE 2 SUBUNIT BETA"/>
    <property type="match status" value="1"/>
</dbReference>
<evidence type="ECO:0000256" key="2">
    <source>
        <dbReference type="RuleBase" id="RU364082"/>
    </source>
</evidence>
<dbReference type="PANTHER" id="PTHR10491">
    <property type="entry name" value="DTDP-4-DEHYDRORHAMNOSE REDUCTASE"/>
    <property type="match status" value="1"/>
</dbReference>
<dbReference type="GO" id="GO:0008831">
    <property type="term" value="F:dTDP-4-dehydrorhamnose reductase activity"/>
    <property type="evidence" value="ECO:0007669"/>
    <property type="project" value="UniProtKB-EC"/>
</dbReference>
<dbReference type="Proteomes" id="UP000772566">
    <property type="component" value="Unassembled WGS sequence"/>
</dbReference>
<reference evidence="4" key="1">
    <citation type="submission" date="2020-04" db="EMBL/GenBank/DDBJ databases">
        <title>Deep metagenomics examines the oral microbiome during advanced dental caries in children, revealing novel taxa and co-occurrences with host molecules.</title>
        <authorList>
            <person name="Baker J.L."/>
            <person name="Morton J.T."/>
            <person name="Dinis M."/>
            <person name="Alvarez R."/>
            <person name="Tran N.C."/>
            <person name="Knight R."/>
            <person name="Edlund A."/>
        </authorList>
    </citation>
    <scope>NUCLEOTIDE SEQUENCE</scope>
    <source>
        <strain evidence="4">JCVI_22A_bin.2</strain>
    </source>
</reference>